<comment type="caution">
    <text evidence="2">The sequence shown here is derived from an EMBL/GenBank/DDBJ whole genome shotgun (WGS) entry which is preliminary data.</text>
</comment>
<gene>
    <name evidence="2" type="ORF">GALL_492140</name>
</gene>
<dbReference type="AlphaFoldDB" id="A0A1J5PV65"/>
<organism evidence="2">
    <name type="scientific">mine drainage metagenome</name>
    <dbReference type="NCBI Taxonomy" id="410659"/>
    <lineage>
        <taxon>unclassified sequences</taxon>
        <taxon>metagenomes</taxon>
        <taxon>ecological metagenomes</taxon>
    </lineage>
</organism>
<accession>A0A1J5PV65</accession>
<evidence type="ECO:0000313" key="2">
    <source>
        <dbReference type="EMBL" id="OIQ69187.1"/>
    </source>
</evidence>
<sequence length="63" mass="6670">MISAPAARNRRAISTASDGETPASPTQSLAEIRTAIGFACGHTARMARNTSSGQRIRFSRLPP</sequence>
<name>A0A1J5PV65_9ZZZZ</name>
<protein>
    <submittedName>
        <fullName evidence="2">Uncharacterized protein</fullName>
    </submittedName>
</protein>
<reference evidence="2" key="1">
    <citation type="submission" date="2016-10" db="EMBL/GenBank/DDBJ databases">
        <title>Sequence of Gallionella enrichment culture.</title>
        <authorList>
            <person name="Poehlein A."/>
            <person name="Muehling M."/>
            <person name="Daniel R."/>
        </authorList>
    </citation>
    <scope>NUCLEOTIDE SEQUENCE</scope>
</reference>
<feature type="region of interest" description="Disordered" evidence="1">
    <location>
        <begin position="1"/>
        <end position="26"/>
    </location>
</feature>
<dbReference type="EMBL" id="MLJW01004866">
    <property type="protein sequence ID" value="OIQ69187.1"/>
    <property type="molecule type" value="Genomic_DNA"/>
</dbReference>
<proteinExistence type="predicted"/>
<feature type="compositionally biased region" description="Polar residues" evidence="1">
    <location>
        <begin position="12"/>
        <end position="26"/>
    </location>
</feature>
<evidence type="ECO:0000256" key="1">
    <source>
        <dbReference type="SAM" id="MobiDB-lite"/>
    </source>
</evidence>